<organism evidence="3 4">
    <name type="scientific">Microbispora oryzae</name>
    <dbReference type="NCBI Taxonomy" id="2806554"/>
    <lineage>
        <taxon>Bacteria</taxon>
        <taxon>Bacillati</taxon>
        <taxon>Actinomycetota</taxon>
        <taxon>Actinomycetes</taxon>
        <taxon>Streptosporangiales</taxon>
        <taxon>Streptosporangiaceae</taxon>
        <taxon>Microbispora</taxon>
    </lineage>
</organism>
<name>A0A941ASC1_9ACTN</name>
<accession>A0A941ASC1</accession>
<dbReference type="AlphaFoldDB" id="A0A941ASC1"/>
<gene>
    <name evidence="3" type="ORF">JOL79_29350</name>
</gene>
<reference evidence="3" key="1">
    <citation type="submission" date="2021-02" db="EMBL/GenBank/DDBJ databases">
        <title>Draft genome sequence of Microbispora sp. RL4-1S isolated from rice leaves in Thailand.</title>
        <authorList>
            <person name="Muangham S."/>
            <person name="Duangmal K."/>
        </authorList>
    </citation>
    <scope>NUCLEOTIDE SEQUENCE</scope>
    <source>
        <strain evidence="3">RL4-1S</strain>
    </source>
</reference>
<keyword evidence="2" id="KW-0472">Membrane</keyword>
<feature type="region of interest" description="Disordered" evidence="1">
    <location>
        <begin position="55"/>
        <end position="99"/>
    </location>
</feature>
<comment type="caution">
    <text evidence="3">The sequence shown here is derived from an EMBL/GenBank/DDBJ whole genome shotgun (WGS) entry which is preliminary data.</text>
</comment>
<keyword evidence="4" id="KW-1185">Reference proteome</keyword>
<evidence type="ECO:0000256" key="2">
    <source>
        <dbReference type="SAM" id="Phobius"/>
    </source>
</evidence>
<feature type="transmembrane region" description="Helical" evidence="2">
    <location>
        <begin position="33"/>
        <end position="53"/>
    </location>
</feature>
<dbReference type="Proteomes" id="UP000674234">
    <property type="component" value="Unassembled WGS sequence"/>
</dbReference>
<dbReference type="RefSeq" id="WP_210159155.1">
    <property type="nucleotide sequence ID" value="NZ_JAFCNB010000024.1"/>
</dbReference>
<dbReference type="EMBL" id="JAFCNB010000024">
    <property type="protein sequence ID" value="MBP2707894.1"/>
    <property type="molecule type" value="Genomic_DNA"/>
</dbReference>
<evidence type="ECO:0000313" key="3">
    <source>
        <dbReference type="EMBL" id="MBP2707894.1"/>
    </source>
</evidence>
<sequence>MKNESSGQSHQYNVETGNINIIGDRRPRLRWPAYLSLALVIMAIAAVATSVLLPHDQSPSRSSTADDPLAPIPPPADPPDVSTSLPSGSPPASPKPRYGSALKFKVQRVGTPEGGPDDVVFPESAHKQIERFNTYLGPSNTTPPPADGLSFGGYSLGGIEIALRIENNSGRRLSVNAVRVNKLRRQPIATGAIFYMPSGSGDATNAFMILDYPDPVLRRTTPTTRLDSELPHTEKPFFSTKELSIEPRGESDYLALTFIAQKAAYDFTISFDYSFQGDDQIYTQTLTNGRQPWRASASACRSTPGGDGVLKPGLKYTFVRNAAFRGNDYVTLVGDQAHSCSRWID</sequence>
<evidence type="ECO:0000313" key="4">
    <source>
        <dbReference type="Proteomes" id="UP000674234"/>
    </source>
</evidence>
<evidence type="ECO:0000256" key="1">
    <source>
        <dbReference type="SAM" id="MobiDB-lite"/>
    </source>
</evidence>
<proteinExistence type="predicted"/>
<protein>
    <submittedName>
        <fullName evidence="3">Uncharacterized protein</fullName>
    </submittedName>
</protein>
<keyword evidence="2" id="KW-1133">Transmembrane helix</keyword>
<keyword evidence="2" id="KW-0812">Transmembrane</keyword>